<keyword evidence="2" id="KW-1185">Reference proteome</keyword>
<accession>A0A9N8P8T4</accession>
<evidence type="ECO:0000313" key="2">
    <source>
        <dbReference type="Proteomes" id="UP000716446"/>
    </source>
</evidence>
<dbReference type="EMBL" id="CAIJEN010000005">
    <property type="protein sequence ID" value="CAD0086939.1"/>
    <property type="molecule type" value="Genomic_DNA"/>
</dbReference>
<proteinExistence type="predicted"/>
<evidence type="ECO:0000313" key="1">
    <source>
        <dbReference type="EMBL" id="CAD0086939.1"/>
    </source>
</evidence>
<name>A0A9N8P8T4_9PEZI</name>
<organism evidence="1 2">
    <name type="scientific">Aureobasidium vineae</name>
    <dbReference type="NCBI Taxonomy" id="2773715"/>
    <lineage>
        <taxon>Eukaryota</taxon>
        <taxon>Fungi</taxon>
        <taxon>Dikarya</taxon>
        <taxon>Ascomycota</taxon>
        <taxon>Pezizomycotina</taxon>
        <taxon>Dothideomycetes</taxon>
        <taxon>Dothideomycetidae</taxon>
        <taxon>Dothideales</taxon>
        <taxon>Saccotheciaceae</taxon>
        <taxon>Aureobasidium</taxon>
    </lineage>
</organism>
<dbReference type="AlphaFoldDB" id="A0A9N8P8T4"/>
<protein>
    <submittedName>
        <fullName evidence="1">Uncharacterized protein</fullName>
    </submittedName>
</protein>
<sequence length="93" mass="10272">MSSSTHPHPSPSETSRTREVFKCLEPFETSIHPLQFSDGELKDRVAVGSDDTALAAFAQLGALRLKAQRCLISLVSKDEEWILAESTRTLSLQ</sequence>
<dbReference type="Proteomes" id="UP000716446">
    <property type="component" value="Unassembled WGS sequence"/>
</dbReference>
<gene>
    <name evidence="1" type="ORF">AWRI4619_LOCUS4372</name>
</gene>
<comment type="caution">
    <text evidence="1">The sequence shown here is derived from an EMBL/GenBank/DDBJ whole genome shotgun (WGS) entry which is preliminary data.</text>
</comment>
<reference evidence="1" key="1">
    <citation type="submission" date="2020-06" db="EMBL/GenBank/DDBJ databases">
        <authorList>
            <person name="Onetto C."/>
        </authorList>
    </citation>
    <scope>NUCLEOTIDE SEQUENCE</scope>
</reference>